<evidence type="ECO:0000256" key="2">
    <source>
        <dbReference type="ARBA" id="ARBA00023125"/>
    </source>
</evidence>
<protein>
    <submittedName>
        <fullName evidence="5">IclR family transcriptional regulator</fullName>
    </submittedName>
</protein>
<name>A0A846XZF3_9NOCA</name>
<dbReference type="GO" id="GO:0003700">
    <property type="term" value="F:DNA-binding transcription factor activity"/>
    <property type="evidence" value="ECO:0007669"/>
    <property type="project" value="TreeGrafter"/>
</dbReference>
<dbReference type="GO" id="GO:0045892">
    <property type="term" value="P:negative regulation of DNA-templated transcription"/>
    <property type="evidence" value="ECO:0007669"/>
    <property type="project" value="TreeGrafter"/>
</dbReference>
<dbReference type="InterPro" id="IPR050707">
    <property type="entry name" value="HTH_MetabolicPath_Reg"/>
</dbReference>
<dbReference type="Pfam" id="PF09339">
    <property type="entry name" value="HTH_IclR"/>
    <property type="match status" value="1"/>
</dbReference>
<accession>A0A846XZF3</accession>
<dbReference type="PANTHER" id="PTHR30136">
    <property type="entry name" value="HELIX-TURN-HELIX TRANSCRIPTIONAL REGULATOR, ICLR FAMILY"/>
    <property type="match status" value="1"/>
</dbReference>
<keyword evidence="3" id="KW-0804">Transcription</keyword>
<dbReference type="EMBL" id="JAAXOP010000002">
    <property type="protein sequence ID" value="NKY49649.1"/>
    <property type="molecule type" value="Genomic_DNA"/>
</dbReference>
<evidence type="ECO:0000256" key="3">
    <source>
        <dbReference type="ARBA" id="ARBA00023163"/>
    </source>
</evidence>
<dbReference type="PROSITE" id="PS51078">
    <property type="entry name" value="ICLR_ED"/>
    <property type="match status" value="1"/>
</dbReference>
<dbReference type="Gene3D" id="1.10.10.10">
    <property type="entry name" value="Winged helix-like DNA-binding domain superfamily/Winged helix DNA-binding domain"/>
    <property type="match status" value="1"/>
</dbReference>
<sequence length="243" mass="25660">MIQIAVKTLGTLARGLRVIETIAACQPIGLSALCQELGEDKSALQRTLATLHESGWIRPLPDSPPRWELSTKPLIVAGHALDTSSLPARARPVLAALRDETGETVHLALLDEATIVVVDVAEGRHLVRTALRIGQTHPPETSAAGRALLAHLSPAQRTALCEVPGALLDPAEYERIRARGWSLCEGAVQEGSTSLAAAVTDAGGRPRAAIVVSGPDSRLTPDQYAGIAELLRDAVTRLGEGLR</sequence>
<dbReference type="InterPro" id="IPR036390">
    <property type="entry name" value="WH_DNA-bd_sf"/>
</dbReference>
<comment type="caution">
    <text evidence="5">The sequence shown here is derived from an EMBL/GenBank/DDBJ whole genome shotgun (WGS) entry which is preliminary data.</text>
</comment>
<proteinExistence type="predicted"/>
<keyword evidence="2" id="KW-0238">DNA-binding</keyword>
<evidence type="ECO:0000313" key="5">
    <source>
        <dbReference type="EMBL" id="NKY49649.1"/>
    </source>
</evidence>
<dbReference type="InterPro" id="IPR029016">
    <property type="entry name" value="GAF-like_dom_sf"/>
</dbReference>
<dbReference type="Gene3D" id="3.30.450.40">
    <property type="match status" value="1"/>
</dbReference>
<dbReference type="AlphaFoldDB" id="A0A846XZF3"/>
<gene>
    <name evidence="5" type="ORF">HGA08_05400</name>
</gene>
<evidence type="ECO:0000259" key="4">
    <source>
        <dbReference type="PROSITE" id="PS51078"/>
    </source>
</evidence>
<dbReference type="PANTHER" id="PTHR30136:SF24">
    <property type="entry name" value="HTH-TYPE TRANSCRIPTIONAL REPRESSOR ALLR"/>
    <property type="match status" value="1"/>
</dbReference>
<evidence type="ECO:0000256" key="1">
    <source>
        <dbReference type="ARBA" id="ARBA00023015"/>
    </source>
</evidence>
<evidence type="ECO:0000313" key="6">
    <source>
        <dbReference type="Proteomes" id="UP000565711"/>
    </source>
</evidence>
<dbReference type="GO" id="GO:0003677">
    <property type="term" value="F:DNA binding"/>
    <property type="evidence" value="ECO:0007669"/>
    <property type="project" value="UniProtKB-KW"/>
</dbReference>
<dbReference type="InterPro" id="IPR005471">
    <property type="entry name" value="Tscrpt_reg_IclR_N"/>
</dbReference>
<dbReference type="InterPro" id="IPR014757">
    <property type="entry name" value="Tscrpt_reg_IclR_C"/>
</dbReference>
<dbReference type="InterPro" id="IPR036388">
    <property type="entry name" value="WH-like_DNA-bd_sf"/>
</dbReference>
<keyword evidence="1" id="KW-0805">Transcription regulation</keyword>
<organism evidence="5 6">
    <name type="scientific">Nocardia vermiculata</name>
    <dbReference type="NCBI Taxonomy" id="257274"/>
    <lineage>
        <taxon>Bacteria</taxon>
        <taxon>Bacillati</taxon>
        <taxon>Actinomycetota</taxon>
        <taxon>Actinomycetes</taxon>
        <taxon>Mycobacteriales</taxon>
        <taxon>Nocardiaceae</taxon>
        <taxon>Nocardia</taxon>
    </lineage>
</organism>
<keyword evidence="6" id="KW-1185">Reference proteome</keyword>
<dbReference type="Proteomes" id="UP000565711">
    <property type="component" value="Unassembled WGS sequence"/>
</dbReference>
<reference evidence="5 6" key="1">
    <citation type="submission" date="2020-04" db="EMBL/GenBank/DDBJ databases">
        <title>MicrobeNet Type strains.</title>
        <authorList>
            <person name="Nicholson A.C."/>
        </authorList>
    </citation>
    <scope>NUCLEOTIDE SEQUENCE [LARGE SCALE GENOMIC DNA]</scope>
    <source>
        <strain evidence="5 6">JCM 12354</strain>
    </source>
</reference>
<dbReference type="SUPFAM" id="SSF46785">
    <property type="entry name" value="Winged helix' DNA-binding domain"/>
    <property type="match status" value="1"/>
</dbReference>
<dbReference type="SMART" id="SM00346">
    <property type="entry name" value="HTH_ICLR"/>
    <property type="match status" value="1"/>
</dbReference>
<dbReference type="RefSeq" id="WP_067867750.1">
    <property type="nucleotide sequence ID" value="NZ_JAAXOP010000002.1"/>
</dbReference>
<dbReference type="SUPFAM" id="SSF55781">
    <property type="entry name" value="GAF domain-like"/>
    <property type="match status" value="1"/>
</dbReference>
<feature type="domain" description="IclR-ED" evidence="4">
    <location>
        <begin position="72"/>
        <end position="243"/>
    </location>
</feature>
<dbReference type="Pfam" id="PF01614">
    <property type="entry name" value="IclR_C"/>
    <property type="match status" value="1"/>
</dbReference>